<reference evidence="1 2" key="1">
    <citation type="submission" date="2020-12" db="EMBL/GenBank/DDBJ databases">
        <title>Genome public.</title>
        <authorList>
            <person name="Sun Q."/>
        </authorList>
    </citation>
    <scope>NUCLEOTIDE SEQUENCE [LARGE SCALE GENOMIC DNA]</scope>
    <source>
        <strain evidence="1 2">CCM 8864</strain>
    </source>
</reference>
<keyword evidence="2" id="KW-1185">Reference proteome</keyword>
<sequence>MKATLQRYLVGEAVRTRLRTEGVTRTPAYLITLRLTAPTGERIDPARAEAWATAVAGPESDGCVFELTGEPAPTFCWIVERAFHPVPAPDQLFDGHPYAA</sequence>
<name>A0ABS0VV17_9CORY</name>
<dbReference type="Proteomes" id="UP000625574">
    <property type="component" value="Unassembled WGS sequence"/>
</dbReference>
<dbReference type="EMBL" id="JAEIOT010000005">
    <property type="protein sequence ID" value="MBI9000154.1"/>
    <property type="molecule type" value="Genomic_DNA"/>
</dbReference>
<accession>A0ABS0VV17</accession>
<dbReference type="RefSeq" id="WP_198735603.1">
    <property type="nucleotide sequence ID" value="NZ_JAEIOT010000005.1"/>
</dbReference>
<comment type="caution">
    <text evidence="1">The sequence shown here is derived from an EMBL/GenBank/DDBJ whole genome shotgun (WGS) entry which is preliminary data.</text>
</comment>
<evidence type="ECO:0000313" key="1">
    <source>
        <dbReference type="EMBL" id="MBI9000154.1"/>
    </source>
</evidence>
<proteinExistence type="predicted"/>
<gene>
    <name evidence="1" type="ORF">JDV76_04095</name>
</gene>
<protein>
    <submittedName>
        <fullName evidence="1">Uncharacterized protein</fullName>
    </submittedName>
</protein>
<organism evidence="1 2">
    <name type="scientific">Corynebacterium marambiense</name>
    <dbReference type="NCBI Taxonomy" id="2765364"/>
    <lineage>
        <taxon>Bacteria</taxon>
        <taxon>Bacillati</taxon>
        <taxon>Actinomycetota</taxon>
        <taxon>Actinomycetes</taxon>
        <taxon>Mycobacteriales</taxon>
        <taxon>Corynebacteriaceae</taxon>
        <taxon>Corynebacterium</taxon>
    </lineage>
</organism>
<evidence type="ECO:0000313" key="2">
    <source>
        <dbReference type="Proteomes" id="UP000625574"/>
    </source>
</evidence>